<dbReference type="Proteomes" id="UP001141253">
    <property type="component" value="Chromosome 11"/>
</dbReference>
<comment type="caution">
    <text evidence="1">The sequence shown here is derived from an EMBL/GenBank/DDBJ whole genome shotgun (WGS) entry which is preliminary data.</text>
</comment>
<keyword evidence="2" id="KW-1185">Reference proteome</keyword>
<gene>
    <name evidence="1" type="ORF">OIU77_008936</name>
</gene>
<dbReference type="EMBL" id="JAPFFI010000021">
    <property type="protein sequence ID" value="KAJ6332978.1"/>
    <property type="molecule type" value="Genomic_DNA"/>
</dbReference>
<proteinExistence type="predicted"/>
<protein>
    <recommendedName>
        <fullName evidence="3">Ribosomal protein S14</fullName>
    </recommendedName>
</protein>
<accession>A0ABQ9AD51</accession>
<sequence length="75" mass="9164">MKKEKEKRYDNIKKVPWQKQFVKTKRSDSLLELERDFRDLSLPIGFVKNRNLRAIACQKQGPFFCFDLWIVRLFK</sequence>
<evidence type="ECO:0008006" key="3">
    <source>
        <dbReference type="Google" id="ProtNLM"/>
    </source>
</evidence>
<reference evidence="1" key="2">
    <citation type="journal article" date="2023" name="Int. J. Mol. Sci.">
        <title>De Novo Assembly and Annotation of 11 Diverse Shrub Willow (Salix) Genomes Reveals Novel Gene Organization in Sex-Linked Regions.</title>
        <authorList>
            <person name="Hyden B."/>
            <person name="Feng K."/>
            <person name="Yates T.B."/>
            <person name="Jawdy S."/>
            <person name="Cereghino C."/>
            <person name="Smart L.B."/>
            <person name="Muchero W."/>
        </authorList>
    </citation>
    <scope>NUCLEOTIDE SEQUENCE</scope>
    <source>
        <tissue evidence="1">Shoot tip</tissue>
    </source>
</reference>
<evidence type="ECO:0000313" key="2">
    <source>
        <dbReference type="Proteomes" id="UP001141253"/>
    </source>
</evidence>
<organism evidence="1 2">
    <name type="scientific">Salix suchowensis</name>
    <dbReference type="NCBI Taxonomy" id="1278906"/>
    <lineage>
        <taxon>Eukaryota</taxon>
        <taxon>Viridiplantae</taxon>
        <taxon>Streptophyta</taxon>
        <taxon>Embryophyta</taxon>
        <taxon>Tracheophyta</taxon>
        <taxon>Spermatophyta</taxon>
        <taxon>Magnoliopsida</taxon>
        <taxon>eudicotyledons</taxon>
        <taxon>Gunneridae</taxon>
        <taxon>Pentapetalae</taxon>
        <taxon>rosids</taxon>
        <taxon>fabids</taxon>
        <taxon>Malpighiales</taxon>
        <taxon>Salicaceae</taxon>
        <taxon>Saliceae</taxon>
        <taxon>Salix</taxon>
    </lineage>
</organism>
<reference evidence="1" key="1">
    <citation type="submission" date="2022-10" db="EMBL/GenBank/DDBJ databases">
        <authorList>
            <person name="Hyden B.L."/>
            <person name="Feng K."/>
            <person name="Yates T."/>
            <person name="Jawdy S."/>
            <person name="Smart L.B."/>
            <person name="Muchero W."/>
        </authorList>
    </citation>
    <scope>NUCLEOTIDE SEQUENCE</scope>
    <source>
        <tissue evidence="1">Shoot tip</tissue>
    </source>
</reference>
<name>A0ABQ9AD51_9ROSI</name>
<feature type="non-terminal residue" evidence="1">
    <location>
        <position position="75"/>
    </location>
</feature>
<evidence type="ECO:0000313" key="1">
    <source>
        <dbReference type="EMBL" id="KAJ6332978.1"/>
    </source>
</evidence>